<gene>
    <name evidence="6" type="ORF">K450DRAFT_283624</name>
</gene>
<protein>
    <recommendedName>
        <fullName evidence="8">Galactose oxidase</fullName>
    </recommendedName>
</protein>
<reference evidence="6" key="2">
    <citation type="journal article" date="2022" name="Proc. Natl. Acad. Sci. U.S.A.">
        <title>Diploid-dominant life cycles characterize the early evolution of Fungi.</title>
        <authorList>
            <person name="Amses K.R."/>
            <person name="Simmons D.R."/>
            <person name="Longcore J.E."/>
            <person name="Mondo S.J."/>
            <person name="Seto K."/>
            <person name="Jeronimo G.H."/>
            <person name="Bonds A.E."/>
            <person name="Quandt C.A."/>
            <person name="Davis W.J."/>
            <person name="Chang Y."/>
            <person name="Federici B.A."/>
            <person name="Kuo A."/>
            <person name="LaButti K."/>
            <person name="Pangilinan J."/>
            <person name="Andreopoulos W."/>
            <person name="Tritt A."/>
            <person name="Riley R."/>
            <person name="Hundley H."/>
            <person name="Johnson J."/>
            <person name="Lipzen A."/>
            <person name="Barry K."/>
            <person name="Lang B.F."/>
            <person name="Cuomo C.A."/>
            <person name="Buchler N.E."/>
            <person name="Grigoriev I.V."/>
            <person name="Spatafora J.W."/>
            <person name="Stajich J.E."/>
            <person name="James T.Y."/>
        </authorList>
    </citation>
    <scope>NUCLEOTIDE SEQUENCE</scope>
    <source>
        <strain evidence="6">AG</strain>
    </source>
</reference>
<dbReference type="PANTHER" id="PTHR46093">
    <property type="entry name" value="ACYL-COA-BINDING DOMAIN-CONTAINING PROTEIN 5"/>
    <property type="match status" value="1"/>
</dbReference>
<dbReference type="EMBL" id="MU620959">
    <property type="protein sequence ID" value="KAI8576222.1"/>
    <property type="molecule type" value="Genomic_DNA"/>
</dbReference>
<feature type="transmembrane region" description="Helical" evidence="4">
    <location>
        <begin position="386"/>
        <end position="410"/>
    </location>
</feature>
<name>A0AAD5E3V5_UMBRA</name>
<keyword evidence="2" id="KW-0677">Repeat</keyword>
<dbReference type="AlphaFoldDB" id="A0AAD5E3V5"/>
<reference evidence="6" key="1">
    <citation type="submission" date="2021-06" db="EMBL/GenBank/DDBJ databases">
        <authorList>
            <consortium name="DOE Joint Genome Institute"/>
            <person name="Mondo S.J."/>
            <person name="Amses K.R."/>
            <person name="Simmons D.R."/>
            <person name="Longcore J.E."/>
            <person name="Seto K."/>
            <person name="Alves G.H."/>
            <person name="Bonds A.E."/>
            <person name="Quandt C.A."/>
            <person name="Davis W.J."/>
            <person name="Chang Y."/>
            <person name="Letcher P.M."/>
            <person name="Powell M.J."/>
            <person name="Kuo A."/>
            <person name="Labutti K."/>
            <person name="Pangilinan J."/>
            <person name="Andreopoulos W."/>
            <person name="Tritt A."/>
            <person name="Riley R."/>
            <person name="Hundley H."/>
            <person name="Johnson J."/>
            <person name="Lipzen A."/>
            <person name="Barry K."/>
            <person name="Berbee M.L."/>
            <person name="Buchler N.E."/>
            <person name="Grigoriev I.V."/>
            <person name="Spatafora J.W."/>
            <person name="Stajich J.E."/>
            <person name="James T.Y."/>
        </authorList>
    </citation>
    <scope>NUCLEOTIDE SEQUENCE</scope>
    <source>
        <strain evidence="6">AG</strain>
    </source>
</reference>
<evidence type="ECO:0000256" key="2">
    <source>
        <dbReference type="ARBA" id="ARBA00022737"/>
    </source>
</evidence>
<keyword evidence="5" id="KW-0732">Signal</keyword>
<keyword evidence="7" id="KW-1185">Reference proteome</keyword>
<dbReference type="RefSeq" id="XP_051441226.1">
    <property type="nucleotide sequence ID" value="XM_051593484.1"/>
</dbReference>
<evidence type="ECO:0000256" key="5">
    <source>
        <dbReference type="SAM" id="SignalP"/>
    </source>
</evidence>
<dbReference type="Proteomes" id="UP001206595">
    <property type="component" value="Unassembled WGS sequence"/>
</dbReference>
<dbReference type="PANTHER" id="PTHR46093:SF3">
    <property type="entry name" value="ACYL-COA-BINDING DOMAIN-CONTAINING PROTEIN 4"/>
    <property type="match status" value="1"/>
</dbReference>
<evidence type="ECO:0000256" key="3">
    <source>
        <dbReference type="SAM" id="MobiDB-lite"/>
    </source>
</evidence>
<accession>A0AAD5E3V5</accession>
<comment type="caution">
    <text evidence="6">The sequence shown here is derived from an EMBL/GenBank/DDBJ whole genome shotgun (WGS) entry which is preliminary data.</text>
</comment>
<dbReference type="InterPro" id="IPR015915">
    <property type="entry name" value="Kelch-typ_b-propeller"/>
</dbReference>
<dbReference type="GeneID" id="75918826"/>
<evidence type="ECO:0000256" key="4">
    <source>
        <dbReference type="SAM" id="Phobius"/>
    </source>
</evidence>
<keyword evidence="4" id="KW-1133">Transmembrane helix</keyword>
<dbReference type="Gene3D" id="2.120.10.80">
    <property type="entry name" value="Kelch-type beta propeller"/>
    <property type="match status" value="2"/>
</dbReference>
<evidence type="ECO:0000313" key="6">
    <source>
        <dbReference type="EMBL" id="KAI8576222.1"/>
    </source>
</evidence>
<sequence>MLSALLALALPVVTAFITPDAIWGNNCVRANRGIYCFGGLQPGPTISTKMYHLDISTSWDSTAPPWSDLSDSNSSTTVPAINSAFAGASTLSDHSNILVNGGSTAPDLTAVSSSTAQFDTRTNTWSVPVISDRSLKQSRYYHSLLSDGQGRIWIWGGRDTEQYYNTWAVMDTTTWSISYPEIPNAPGPRIQHTATMVPDGKIIIIGGLTYSRNVTDPLGGQILNPVSMADLLLFDMATAKWTNLTAGGNVPAPRREHTSVLSRDSSSIIVFGGGDPRFNNVNMNDVFVLNLTSLLWSSPSTSNEPPPPRKSHQAILVKDSMLIMFGNNGEDSAYNDVHIMDTSTWSWKTQYDINDDEPKDTESMGSSAGANNQHVMSLQAELATKALFGSIILASALAIIGLICLIGNIISYHRTKSRQRKSEAFDNVLSENYLQDIRELIRMGTLHSQLHSSMTPQKPDLEDDISSQKPNEQDSLP</sequence>
<proteinExistence type="predicted"/>
<feature type="compositionally biased region" description="Polar residues" evidence="3">
    <location>
        <begin position="467"/>
        <end position="477"/>
    </location>
</feature>
<keyword evidence="1" id="KW-0880">Kelch repeat</keyword>
<dbReference type="Pfam" id="PF24681">
    <property type="entry name" value="Kelch_KLHDC2_KLHL20_DRC7"/>
    <property type="match status" value="2"/>
</dbReference>
<feature type="signal peptide" evidence="5">
    <location>
        <begin position="1"/>
        <end position="15"/>
    </location>
</feature>
<organism evidence="6 7">
    <name type="scientific">Umbelopsis ramanniana AG</name>
    <dbReference type="NCBI Taxonomy" id="1314678"/>
    <lineage>
        <taxon>Eukaryota</taxon>
        <taxon>Fungi</taxon>
        <taxon>Fungi incertae sedis</taxon>
        <taxon>Mucoromycota</taxon>
        <taxon>Mucoromycotina</taxon>
        <taxon>Umbelopsidomycetes</taxon>
        <taxon>Umbelopsidales</taxon>
        <taxon>Umbelopsidaceae</taxon>
        <taxon>Umbelopsis</taxon>
    </lineage>
</organism>
<feature type="region of interest" description="Disordered" evidence="3">
    <location>
        <begin position="451"/>
        <end position="477"/>
    </location>
</feature>
<dbReference type="SUPFAM" id="SSF117281">
    <property type="entry name" value="Kelch motif"/>
    <property type="match status" value="1"/>
</dbReference>
<evidence type="ECO:0000313" key="7">
    <source>
        <dbReference type="Proteomes" id="UP001206595"/>
    </source>
</evidence>
<feature type="chain" id="PRO_5042292360" description="Galactose oxidase" evidence="5">
    <location>
        <begin position="16"/>
        <end position="477"/>
    </location>
</feature>
<evidence type="ECO:0008006" key="8">
    <source>
        <dbReference type="Google" id="ProtNLM"/>
    </source>
</evidence>
<evidence type="ECO:0000256" key="1">
    <source>
        <dbReference type="ARBA" id="ARBA00022441"/>
    </source>
</evidence>
<keyword evidence="4" id="KW-0472">Membrane</keyword>
<keyword evidence="4" id="KW-0812">Transmembrane</keyword>